<dbReference type="SUPFAM" id="SSF56219">
    <property type="entry name" value="DNase I-like"/>
    <property type="match status" value="1"/>
</dbReference>
<dbReference type="NCBIfam" id="TIGR00633">
    <property type="entry name" value="xth"/>
    <property type="match status" value="1"/>
</dbReference>
<dbReference type="InterPro" id="IPR005135">
    <property type="entry name" value="Endo/exonuclease/phosphatase"/>
</dbReference>
<evidence type="ECO:0000256" key="2">
    <source>
        <dbReference type="ARBA" id="ARBA00022723"/>
    </source>
</evidence>
<dbReference type="GO" id="GO:0046872">
    <property type="term" value="F:metal ion binding"/>
    <property type="evidence" value="ECO:0007669"/>
    <property type="project" value="UniProtKB-KW"/>
</dbReference>
<dbReference type="CDD" id="cd09087">
    <property type="entry name" value="Ape1-like_AP-endo"/>
    <property type="match status" value="1"/>
</dbReference>
<feature type="site" description="Transition state stabilizer" evidence="7">
    <location>
        <position position="245"/>
    </location>
</feature>
<accession>A0AAP0EG77</accession>
<dbReference type="EC" id="3.1.-.-" evidence="8"/>
<evidence type="ECO:0000259" key="10">
    <source>
        <dbReference type="Pfam" id="PF03372"/>
    </source>
</evidence>
<feature type="compositionally biased region" description="Acidic residues" evidence="9">
    <location>
        <begin position="36"/>
        <end position="51"/>
    </location>
</feature>
<evidence type="ECO:0000256" key="7">
    <source>
        <dbReference type="PIRSR" id="PIRSR604808-3"/>
    </source>
</evidence>
<feature type="compositionally biased region" description="Polar residues" evidence="9">
    <location>
        <begin position="18"/>
        <end position="33"/>
    </location>
</feature>
<evidence type="ECO:0000313" key="12">
    <source>
        <dbReference type="Proteomes" id="UP001417504"/>
    </source>
</evidence>
<dbReference type="GO" id="GO:0008081">
    <property type="term" value="F:phosphoric diester hydrolase activity"/>
    <property type="evidence" value="ECO:0007669"/>
    <property type="project" value="TreeGrafter"/>
</dbReference>
<dbReference type="Gene3D" id="3.60.10.10">
    <property type="entry name" value="Endonuclease/exonuclease/phosphatase"/>
    <property type="match status" value="1"/>
</dbReference>
<feature type="region of interest" description="Disordered" evidence="9">
    <location>
        <begin position="1"/>
        <end position="59"/>
    </location>
</feature>
<evidence type="ECO:0000256" key="8">
    <source>
        <dbReference type="RuleBase" id="RU362131"/>
    </source>
</evidence>
<feature type="active site" description="Proton acceptor" evidence="5">
    <location>
        <position position="364"/>
    </location>
</feature>
<comment type="cofactor">
    <cofactor evidence="6 8">
        <name>Mg(2+)</name>
        <dbReference type="ChEBI" id="CHEBI:18420"/>
    </cofactor>
    <cofactor evidence="6 8">
        <name>Mn(2+)</name>
        <dbReference type="ChEBI" id="CHEBI:29035"/>
    </cofactor>
    <text evidence="6 8">Probably binds two magnesium or manganese ions per subunit.</text>
</comment>
<protein>
    <recommendedName>
        <fullName evidence="8">DNA-(apurinic or apyrimidinic site) endonuclease</fullName>
        <ecNumber evidence="8">3.1.-.-</ecNumber>
    </recommendedName>
</protein>
<dbReference type="PROSITE" id="PS51435">
    <property type="entry name" value="AP_NUCLEASE_F1_4"/>
    <property type="match status" value="1"/>
</dbReference>
<feature type="binding site" evidence="6">
    <location>
        <position position="243"/>
    </location>
    <ligand>
        <name>Mg(2+)</name>
        <dbReference type="ChEBI" id="CHEBI:18420"/>
        <label>1</label>
    </ligand>
</feature>
<evidence type="ECO:0000256" key="1">
    <source>
        <dbReference type="ARBA" id="ARBA00007092"/>
    </source>
</evidence>
<feature type="active site" description="Proton donor/acceptor" evidence="5">
    <location>
        <position position="243"/>
    </location>
</feature>
<evidence type="ECO:0000256" key="4">
    <source>
        <dbReference type="ARBA" id="ARBA00022842"/>
    </source>
</evidence>
<gene>
    <name evidence="11" type="ORF">Sjap_023404</name>
</gene>
<keyword evidence="8" id="KW-0234">DNA repair</keyword>
<dbReference type="InterPro" id="IPR004808">
    <property type="entry name" value="AP_endonuc_1"/>
</dbReference>
<reference evidence="11 12" key="1">
    <citation type="submission" date="2024-01" db="EMBL/GenBank/DDBJ databases">
        <title>Genome assemblies of Stephania.</title>
        <authorList>
            <person name="Yang L."/>
        </authorList>
    </citation>
    <scope>NUCLEOTIDE SEQUENCE [LARGE SCALE GENOMIC DNA]</scope>
    <source>
        <strain evidence="11">QJT</strain>
        <tissue evidence="11">Leaf</tissue>
    </source>
</reference>
<feature type="binding site" evidence="6">
    <location>
        <position position="363"/>
    </location>
    <ligand>
        <name>Mg(2+)</name>
        <dbReference type="ChEBI" id="CHEBI:18420"/>
        <label>1</label>
    </ligand>
</feature>
<evidence type="ECO:0000256" key="3">
    <source>
        <dbReference type="ARBA" id="ARBA00022801"/>
    </source>
</evidence>
<dbReference type="PANTHER" id="PTHR22748:SF10">
    <property type="entry name" value="DNA-(APURINIC OR APYRIMIDINIC SITE) ENDONUCLEASE"/>
    <property type="match status" value="1"/>
</dbReference>
<keyword evidence="3" id="KW-0378">Hydrolase</keyword>
<evidence type="ECO:0000256" key="5">
    <source>
        <dbReference type="PIRSR" id="PIRSR604808-1"/>
    </source>
</evidence>
<dbReference type="GO" id="GO:0008311">
    <property type="term" value="F:double-stranded DNA 3'-5' DNA exonuclease activity"/>
    <property type="evidence" value="ECO:0007669"/>
    <property type="project" value="TreeGrafter"/>
</dbReference>
<evidence type="ECO:0000256" key="9">
    <source>
        <dbReference type="SAM" id="MobiDB-lite"/>
    </source>
</evidence>
<organism evidence="11 12">
    <name type="scientific">Stephania japonica</name>
    <dbReference type="NCBI Taxonomy" id="461633"/>
    <lineage>
        <taxon>Eukaryota</taxon>
        <taxon>Viridiplantae</taxon>
        <taxon>Streptophyta</taxon>
        <taxon>Embryophyta</taxon>
        <taxon>Tracheophyta</taxon>
        <taxon>Spermatophyta</taxon>
        <taxon>Magnoliopsida</taxon>
        <taxon>Ranunculales</taxon>
        <taxon>Menispermaceae</taxon>
        <taxon>Menispermoideae</taxon>
        <taxon>Cissampelideae</taxon>
        <taxon>Stephania</taxon>
    </lineage>
</organism>
<keyword evidence="4 6" id="KW-0460">Magnesium</keyword>
<feature type="binding site" evidence="6">
    <location>
        <position position="245"/>
    </location>
    <ligand>
        <name>Mg(2+)</name>
        <dbReference type="ChEBI" id="CHEBI:18420"/>
        <label>1</label>
    </ligand>
</feature>
<dbReference type="Pfam" id="PF03372">
    <property type="entry name" value="Exo_endo_phos"/>
    <property type="match status" value="1"/>
</dbReference>
<feature type="binding site" evidence="6">
    <location>
        <position position="68"/>
    </location>
    <ligand>
        <name>Mg(2+)</name>
        <dbReference type="ChEBI" id="CHEBI:18420"/>
        <label>1</label>
    </ligand>
</feature>
<dbReference type="GO" id="GO:0005634">
    <property type="term" value="C:nucleus"/>
    <property type="evidence" value="ECO:0007669"/>
    <property type="project" value="TreeGrafter"/>
</dbReference>
<feature type="site" description="Important for catalytic activity" evidence="7">
    <location>
        <position position="332"/>
    </location>
</feature>
<dbReference type="GO" id="GO:0006284">
    <property type="term" value="P:base-excision repair"/>
    <property type="evidence" value="ECO:0007669"/>
    <property type="project" value="TreeGrafter"/>
</dbReference>
<dbReference type="GO" id="GO:0003906">
    <property type="term" value="F:DNA-(apurinic or apyrimidinic site) endonuclease activity"/>
    <property type="evidence" value="ECO:0007669"/>
    <property type="project" value="TreeGrafter"/>
</dbReference>
<dbReference type="PANTHER" id="PTHR22748">
    <property type="entry name" value="AP ENDONUCLEASE"/>
    <property type="match status" value="1"/>
</dbReference>
<dbReference type="AlphaFoldDB" id="A0AAP0EG77"/>
<proteinExistence type="inferred from homology"/>
<feature type="binding site" evidence="6">
    <location>
        <position position="364"/>
    </location>
    <ligand>
        <name>Mg(2+)</name>
        <dbReference type="ChEBI" id="CHEBI:18420"/>
        <label>1</label>
    </ligand>
</feature>
<evidence type="ECO:0000313" key="11">
    <source>
        <dbReference type="EMBL" id="KAK9090227.1"/>
    </source>
</evidence>
<dbReference type="Proteomes" id="UP001417504">
    <property type="component" value="Unassembled WGS sequence"/>
</dbReference>
<comment type="similarity">
    <text evidence="1 8">Belongs to the DNA repair enzymes AP/ExoA family.</text>
</comment>
<evidence type="ECO:0000256" key="6">
    <source>
        <dbReference type="PIRSR" id="PIRSR604808-2"/>
    </source>
</evidence>
<dbReference type="InterPro" id="IPR036691">
    <property type="entry name" value="Endo/exonu/phosph_ase_sf"/>
</dbReference>
<comment type="caution">
    <text evidence="11">The sequence shown here is derived from an EMBL/GenBank/DDBJ whole genome shotgun (WGS) entry which is preliminary data.</text>
</comment>
<keyword evidence="8" id="KW-0227">DNA damage</keyword>
<name>A0AAP0EG77_9MAGN</name>
<keyword evidence="2 6" id="KW-0479">Metal-binding</keyword>
<feature type="site" description="Interaction with DNA substrate" evidence="7">
    <location>
        <position position="364"/>
    </location>
</feature>
<dbReference type="EMBL" id="JBBNAE010000010">
    <property type="protein sequence ID" value="KAK9090227.1"/>
    <property type="molecule type" value="Genomic_DNA"/>
</dbReference>
<sequence>MSRFFQPVKKDESFKKPNLSTPPSENNTSSQIEQQREEEEEEEEEEEDTENAENNHREPTKFVTWNANSFLLRVKSNWPEFTKFVEAHDPDVIAVQVIRISPPFQLTGKGSSKNSGELKDDTNTSREEKQIVMRALSSPPFRKYNVWWSLSESKYAGTALLVKKCCRPTKVSFSLDRIAASKHEADGRVILAEFESFRLLNTYVPNNGWKEEENSFQRRRKWDKRILEFVMQSSDKPLIWCGDLNVSHQEIDVSHPDFFSGAKLNGYVPPNKEDCGQPGFTLNERKRFSAILTEGKLIDAYRYVHEEKDMDRGFSWSGHPIGKYRGKRMRIDYFIVSEKLKDRIIACEMHGHGIELEGFYGSDHCPVSLELSTSSDSSQI</sequence>
<feature type="active site" evidence="5">
    <location>
        <position position="203"/>
    </location>
</feature>
<keyword evidence="6" id="KW-0464">Manganese</keyword>
<feature type="domain" description="Endonuclease/exonuclease/phosphatase" evidence="10">
    <location>
        <begin position="63"/>
        <end position="364"/>
    </location>
</feature>
<dbReference type="FunFam" id="3.60.10.10:FF:000046">
    <property type="entry name" value="DNA-(apurinic or apyrimidinic site) lyase"/>
    <property type="match status" value="1"/>
</dbReference>
<feature type="region of interest" description="Disordered" evidence="9">
    <location>
        <begin position="106"/>
        <end position="128"/>
    </location>
</feature>
<keyword evidence="12" id="KW-1185">Reference proteome</keyword>
<feature type="compositionally biased region" description="Basic and acidic residues" evidence="9">
    <location>
        <begin position="116"/>
        <end position="128"/>
    </location>
</feature>